<dbReference type="SUPFAM" id="SSF48452">
    <property type="entry name" value="TPR-like"/>
    <property type="match status" value="2"/>
</dbReference>
<dbReference type="PANTHER" id="PTHR45181">
    <property type="entry name" value="HEAT SHOCK PROTEIN DNAJ WITH TETRATRICOPEPTIDE REPEAT-CONTAINING PROTEIN"/>
    <property type="match status" value="1"/>
</dbReference>
<dbReference type="SMART" id="SM00271">
    <property type="entry name" value="DnaJ"/>
    <property type="match status" value="1"/>
</dbReference>
<feature type="region of interest" description="Disordered" evidence="1">
    <location>
        <begin position="379"/>
        <end position="457"/>
    </location>
</feature>
<protein>
    <recommendedName>
        <fullName evidence="2">J domain-containing protein</fullName>
    </recommendedName>
</protein>
<dbReference type="AlphaFoldDB" id="A0A8S2AD24"/>
<feature type="region of interest" description="Disordered" evidence="1">
    <location>
        <begin position="1062"/>
        <end position="1092"/>
    </location>
</feature>
<feature type="compositionally biased region" description="Polar residues" evidence="1">
    <location>
        <begin position="434"/>
        <end position="444"/>
    </location>
</feature>
<dbReference type="InterPro" id="IPR018253">
    <property type="entry name" value="DnaJ_domain_CS"/>
</dbReference>
<dbReference type="Gene3D" id="1.10.287.110">
    <property type="entry name" value="DnaJ domain"/>
    <property type="match status" value="1"/>
</dbReference>
<dbReference type="EMBL" id="LR999454">
    <property type="protein sequence ID" value="CAE6043295.1"/>
    <property type="molecule type" value="Genomic_DNA"/>
</dbReference>
<dbReference type="Pfam" id="PF13181">
    <property type="entry name" value="TPR_8"/>
    <property type="match status" value="1"/>
</dbReference>
<dbReference type="PRINTS" id="PR00625">
    <property type="entry name" value="JDOMAIN"/>
</dbReference>
<feature type="compositionally biased region" description="Basic residues" evidence="1">
    <location>
        <begin position="59"/>
        <end position="70"/>
    </location>
</feature>
<feature type="domain" description="J" evidence="2">
    <location>
        <begin position="969"/>
        <end position="1053"/>
    </location>
</feature>
<evidence type="ECO:0000313" key="3">
    <source>
        <dbReference type="EMBL" id="CAE6043295.1"/>
    </source>
</evidence>
<sequence length="1200" mass="133565">MSPAAVEIGSPVEKVSSFLNPTEDFSAFFPESVHSHDQRTMDPSFSFGFGAGSGQTTKTRQKPRLAKLRKNGREVKRPSFSGAILSGFNPFAPPTKGSLHMNSVNDRAAGQSPGDKFFVFGASENSSGAKASPGNATIASLSDEDEFSTPIGDSELDSESIKEHSHGVMGKVDNDRENIRPCSESTTCDATNGVRFDRGVNGSWKSVQNPDAVKEFFRRQDCMDKKSASKSCSKSNSVQYADGKTVDHRDDPELNLLADMEKLNISDSRVHGGSDYEEARKSSNTPVFTFSSFGKVDPKCKEGASTSRPYSFSSDGFHQSNNAADEKPTFHSKTTNVNNLTNTSFGTKTSFDDFKVPEWDPLLLKRSLFPEVNRNPVLARSNRSSKDKRSKKVLEKMKQRKQDRCNDQTAEGIEDHEKLNSPGYCSPMDYSPYQGETASNQLPTETPLRPSHSREPSARDSFLFTAEDHGSSCMPNFSFSASTSQGTIPHKKLQAVKKYRRKVNNSVPKNNLNTTMRNNQENQRVNTGQSKQDSGSTSMMPDVCEVWRLRGNQAYKNGNMCKAEECYTHGIRSSPSNDNSEYSVKPLALCYGNRAAARISLGRLREAISDCEIAASLDPSYIKAYTRAANCHLVLGELGAAVQYFNKCMESTSSVCLDRRTTIEAAEGLQRAQRVADFTNCASTFLEKRTPDGASDALVPIANALTISSCSDKLLQMKAEALFMIRRYKEVIELCETTLQTAERNLISAGISGTTNVDGLGSTYHSLIVWRWNMISKSHFYLGNLEKALDILEKLQQVGYTCNENQEECRESPASLVATISELLRYKNAGNEAVRDRKYMEAVEQYTAALSRNVDSRPFAAICFCNRAAANQALVQIADAIADCSLAMALDENYTKAVSRRATLHEMIRDYDQAASDLQRLISILVKQSDKTKTPETSADRASSRKELKQARQRLSVMEEKSKEGIPLDFFLIMGVKTSDSAADIKKAYRKAALRHHPDKAAQILVRSESEGPWLKEILEEVHKGADRLFKMIGEAYSVLSDPIKRSDYELDEEIRKARASRESYRRKAAEASSPPYQTSRRHWKDSGRTNRNTPSWWCSLSLRFLSRLLLLFKFALKTMQQGQEKKHGDENDGHVPYVPSGDRIMEAMRDPVKSLLMLQVDLKAEAEKTDGGVGTGNQNKNLKTLTKEMLYMRLGLYCY</sequence>
<evidence type="ECO:0000313" key="4">
    <source>
        <dbReference type="Proteomes" id="UP000682877"/>
    </source>
</evidence>
<feature type="compositionally biased region" description="Basic and acidic residues" evidence="1">
    <location>
        <begin position="384"/>
        <end position="406"/>
    </location>
</feature>
<reference evidence="3" key="1">
    <citation type="submission" date="2021-01" db="EMBL/GenBank/DDBJ databases">
        <authorList>
            <person name="Bezrukov I."/>
        </authorList>
    </citation>
    <scope>NUCLEOTIDE SEQUENCE</scope>
</reference>
<feature type="compositionally biased region" description="Basic and acidic residues" evidence="1">
    <location>
        <begin position="159"/>
        <end position="178"/>
    </location>
</feature>
<dbReference type="SMART" id="SM00028">
    <property type="entry name" value="TPR"/>
    <property type="match status" value="8"/>
</dbReference>
<dbReference type="PANTHER" id="PTHR45181:SF8">
    <property type="entry name" value="HEAT SHOCK PROTEIN DNAJ WITH TETRATRICOPEPTIDE REPEAT-CONTAINING PROTEIN"/>
    <property type="match status" value="1"/>
</dbReference>
<feature type="region of interest" description="Disordered" evidence="1">
    <location>
        <begin position="125"/>
        <end position="178"/>
    </location>
</feature>
<feature type="region of interest" description="Disordered" evidence="1">
    <location>
        <begin position="39"/>
        <end position="74"/>
    </location>
</feature>
<feature type="compositionally biased region" description="Polar residues" evidence="1">
    <location>
        <begin position="125"/>
        <end position="140"/>
    </location>
</feature>
<dbReference type="InterPro" id="IPR036869">
    <property type="entry name" value="J_dom_sf"/>
</dbReference>
<dbReference type="FunFam" id="1.25.40.10:FF:000601">
    <property type="entry name" value="DNAJ heat shock N-terminal domain-containing protein"/>
    <property type="match status" value="1"/>
</dbReference>
<dbReference type="SUPFAM" id="SSF46565">
    <property type="entry name" value="Chaperone J-domain"/>
    <property type="match status" value="1"/>
</dbReference>
<dbReference type="Gene3D" id="1.25.40.10">
    <property type="entry name" value="Tetratricopeptide repeat domain"/>
    <property type="match status" value="2"/>
</dbReference>
<dbReference type="PROSITE" id="PS00636">
    <property type="entry name" value="DNAJ_1"/>
    <property type="match status" value="1"/>
</dbReference>
<proteinExistence type="predicted"/>
<keyword evidence="4" id="KW-1185">Reference proteome</keyword>
<dbReference type="InterPro" id="IPR011990">
    <property type="entry name" value="TPR-like_helical_dom_sf"/>
</dbReference>
<dbReference type="CDD" id="cd06257">
    <property type="entry name" value="DnaJ"/>
    <property type="match status" value="1"/>
</dbReference>
<evidence type="ECO:0000256" key="1">
    <source>
        <dbReference type="SAM" id="MobiDB-lite"/>
    </source>
</evidence>
<organism evidence="3 4">
    <name type="scientific">Arabidopsis arenosa</name>
    <name type="common">Sand rock-cress</name>
    <name type="synonym">Cardaminopsis arenosa</name>
    <dbReference type="NCBI Taxonomy" id="38785"/>
    <lineage>
        <taxon>Eukaryota</taxon>
        <taxon>Viridiplantae</taxon>
        <taxon>Streptophyta</taxon>
        <taxon>Embryophyta</taxon>
        <taxon>Tracheophyta</taxon>
        <taxon>Spermatophyta</taxon>
        <taxon>Magnoliopsida</taxon>
        <taxon>eudicotyledons</taxon>
        <taxon>Gunneridae</taxon>
        <taxon>Pentapetalae</taxon>
        <taxon>rosids</taxon>
        <taxon>malvids</taxon>
        <taxon>Brassicales</taxon>
        <taxon>Brassicaceae</taxon>
        <taxon>Camelineae</taxon>
        <taxon>Arabidopsis</taxon>
    </lineage>
</organism>
<dbReference type="Pfam" id="PF00226">
    <property type="entry name" value="DnaJ"/>
    <property type="match status" value="1"/>
</dbReference>
<dbReference type="FunFam" id="1.25.40.10:FF:000672">
    <property type="entry name" value="DNAJ heat shock N-terminal domain-containing protein"/>
    <property type="match status" value="1"/>
</dbReference>
<evidence type="ECO:0000259" key="2">
    <source>
        <dbReference type="PROSITE" id="PS50076"/>
    </source>
</evidence>
<gene>
    <name evidence="3" type="ORF">AARE701A_LOCUS11129</name>
</gene>
<name>A0A8S2AD24_ARAAE</name>
<dbReference type="PROSITE" id="PS50076">
    <property type="entry name" value="DNAJ_2"/>
    <property type="match status" value="1"/>
</dbReference>
<dbReference type="Proteomes" id="UP000682877">
    <property type="component" value="Chromosome 4"/>
</dbReference>
<dbReference type="InterPro" id="IPR019734">
    <property type="entry name" value="TPR_rpt"/>
</dbReference>
<feature type="region of interest" description="Disordered" evidence="1">
    <location>
        <begin position="506"/>
        <end position="539"/>
    </location>
</feature>
<dbReference type="InterPro" id="IPR001623">
    <property type="entry name" value="DnaJ_domain"/>
</dbReference>
<accession>A0A8S2AD24</accession>